<dbReference type="EMBL" id="JAACJO010000010">
    <property type="protein sequence ID" value="KAF5353361.1"/>
    <property type="molecule type" value="Genomic_DNA"/>
</dbReference>
<dbReference type="InterPro" id="IPR007867">
    <property type="entry name" value="GMC_OxRtase_C"/>
</dbReference>
<evidence type="ECO:0000256" key="8">
    <source>
        <dbReference type="ARBA" id="ARBA00022827"/>
    </source>
</evidence>
<evidence type="ECO:0000256" key="9">
    <source>
        <dbReference type="ARBA" id="ARBA00024699"/>
    </source>
</evidence>
<protein>
    <recommendedName>
        <fullName evidence="5">pyranose dehydrogenase (acceptor)</fullName>
        <ecNumber evidence="5">1.1.99.29</ecNumber>
    </recommendedName>
</protein>
<comment type="caution">
    <text evidence="20">The sequence shown here is derived from an EMBL/GenBank/DDBJ whole genome shotgun (WGS) entry which is preliminary data.</text>
</comment>
<evidence type="ECO:0000256" key="16">
    <source>
        <dbReference type="PIRSR" id="PIRSR000137-2"/>
    </source>
</evidence>
<sequence length="588" mass="63340">MLLNLAVVAGLAARCLSATYDNIEDVPDVDWDFIIVGGGAAGSVLASRLSENSQFNVLLLEAGPTNKNVTDSIVPGLQMGLANTRYDWNYTTVPQQGLNNRSVTVQRGRILGGSTSVNGMVYTRGSSSDYDRFAEYSGDPGWSWDNIQQYLQKQEKFEDPVDNHNITDQYDPSVHSTTGRVPVTLSGFLHPQIDSLAIQASEELGGEFQYNVDMNSGTPLGLGWLQSTIGHDGTRSSAATTYLDDDARARENLHIVTNSRVTRVLPEPDTESLTIRTVEVRASETSNPVNFTASKEVILSGGSIGSPLILMHSGIANAEKLQEFGIKPLLDNRSVGRNLSDHPIFGVSFNVAPNSLDFGHWDNLFSDPALQAEALQVWNKNRTGPYVELTPFGHLAWTRLANNITEKLGDPSSGPNSAHLEFIIGAASPSAYNLFAIIVSPASRGTLTIGSNNPFDEPMINPGFYTSDFDLAAAREAIRSAFAFANAPAFRNVITGVAAPFINVTTDSEIDNILRNITGSGLHPVGTASMSPKGASWGVVDPDLSVKNVTGLRVVDASVMPFVPCAHTQVPTYIIAERAADLIRSAWE</sequence>
<dbReference type="SUPFAM" id="SSF54373">
    <property type="entry name" value="FAD-linked reductases, C-terminal domain"/>
    <property type="match status" value="1"/>
</dbReference>
<dbReference type="PANTHER" id="PTHR11552">
    <property type="entry name" value="GLUCOSE-METHANOL-CHOLINE GMC OXIDOREDUCTASE"/>
    <property type="match status" value="1"/>
</dbReference>
<evidence type="ECO:0000256" key="17">
    <source>
        <dbReference type="RuleBase" id="RU003968"/>
    </source>
</evidence>
<evidence type="ECO:0000256" key="11">
    <source>
        <dbReference type="ARBA" id="ARBA00034010"/>
    </source>
</evidence>
<proteinExistence type="inferred from homology"/>
<evidence type="ECO:0000256" key="14">
    <source>
        <dbReference type="ARBA" id="ARBA00034059"/>
    </source>
</evidence>
<dbReference type="PIRSF" id="PIRSF000137">
    <property type="entry name" value="Alcohol_oxidase"/>
    <property type="match status" value="1"/>
</dbReference>
<evidence type="ECO:0000256" key="18">
    <source>
        <dbReference type="SAM" id="SignalP"/>
    </source>
</evidence>
<name>A0A8H5D4B3_9AGAR</name>
<dbReference type="InterPro" id="IPR012132">
    <property type="entry name" value="GMC_OxRdtase"/>
</dbReference>
<dbReference type="InterPro" id="IPR000172">
    <property type="entry name" value="GMC_OxRdtase_N"/>
</dbReference>
<comment type="similarity">
    <text evidence="3 17">Belongs to the GMC oxidoreductase family.</text>
</comment>
<evidence type="ECO:0000256" key="12">
    <source>
        <dbReference type="ARBA" id="ARBA00034029"/>
    </source>
</evidence>
<evidence type="ECO:0000313" key="21">
    <source>
        <dbReference type="Proteomes" id="UP000559027"/>
    </source>
</evidence>
<dbReference type="EC" id="1.1.99.29" evidence="5"/>
<organism evidence="20 21">
    <name type="scientific">Leucocoprinus leucothites</name>
    <dbReference type="NCBI Taxonomy" id="201217"/>
    <lineage>
        <taxon>Eukaryota</taxon>
        <taxon>Fungi</taxon>
        <taxon>Dikarya</taxon>
        <taxon>Basidiomycota</taxon>
        <taxon>Agaricomycotina</taxon>
        <taxon>Agaricomycetes</taxon>
        <taxon>Agaricomycetidae</taxon>
        <taxon>Agaricales</taxon>
        <taxon>Agaricineae</taxon>
        <taxon>Agaricaceae</taxon>
        <taxon>Leucocoprinus</taxon>
    </lineage>
</organism>
<reference evidence="20 21" key="1">
    <citation type="journal article" date="2020" name="ISME J.">
        <title>Uncovering the hidden diversity of litter-decomposition mechanisms in mushroom-forming fungi.</title>
        <authorList>
            <person name="Floudas D."/>
            <person name="Bentzer J."/>
            <person name="Ahren D."/>
            <person name="Johansson T."/>
            <person name="Persson P."/>
            <person name="Tunlid A."/>
        </authorList>
    </citation>
    <scope>NUCLEOTIDE SEQUENCE [LARGE SCALE GENOMIC DNA]</scope>
    <source>
        <strain evidence="20 21">CBS 146.42</strain>
    </source>
</reference>
<evidence type="ECO:0000256" key="6">
    <source>
        <dbReference type="ARBA" id="ARBA00022525"/>
    </source>
</evidence>
<evidence type="ECO:0000256" key="13">
    <source>
        <dbReference type="ARBA" id="ARBA00034050"/>
    </source>
</evidence>
<dbReference type="Gene3D" id="3.50.50.60">
    <property type="entry name" value="FAD/NAD(P)-binding domain"/>
    <property type="match status" value="1"/>
</dbReference>
<gene>
    <name evidence="20" type="ORF">D9756_007863</name>
</gene>
<comment type="catalytic activity">
    <reaction evidence="11">
        <text>pyranose + acceptor = pyranos-2,3-diulose + reduced acceptor.</text>
        <dbReference type="EC" id="1.1.99.29"/>
    </reaction>
</comment>
<comment type="catalytic activity">
    <reaction evidence="13">
        <text>a pyranoside + acceptor = a pyranosid-3-ulose + reduced acceptor.</text>
        <dbReference type="EC" id="1.1.99.29"/>
    </reaction>
</comment>
<dbReference type="GO" id="GO:0005576">
    <property type="term" value="C:extracellular region"/>
    <property type="evidence" value="ECO:0007669"/>
    <property type="project" value="UniProtKB-SubCell"/>
</dbReference>
<dbReference type="InterPro" id="IPR036188">
    <property type="entry name" value="FAD/NAD-bd_sf"/>
</dbReference>
<keyword evidence="21" id="KW-1185">Reference proteome</keyword>
<comment type="catalytic activity">
    <reaction evidence="12">
        <text>pyranose + acceptor = pyranos-3-ulose + reduced acceptor.</text>
        <dbReference type="EC" id="1.1.99.29"/>
    </reaction>
</comment>
<evidence type="ECO:0000256" key="2">
    <source>
        <dbReference type="ARBA" id="ARBA00004613"/>
    </source>
</evidence>
<dbReference type="SUPFAM" id="SSF51905">
    <property type="entry name" value="FAD/NAD(P)-binding domain"/>
    <property type="match status" value="1"/>
</dbReference>
<dbReference type="Pfam" id="PF05199">
    <property type="entry name" value="GMC_oxred_C"/>
    <property type="match status" value="1"/>
</dbReference>
<comment type="subcellular location">
    <subcellularLocation>
        <location evidence="2">Secreted</location>
    </subcellularLocation>
</comment>
<evidence type="ECO:0000256" key="15">
    <source>
        <dbReference type="PIRSR" id="PIRSR000137-1"/>
    </source>
</evidence>
<comment type="catalytic activity">
    <reaction evidence="14">
        <text>a pyranoside + acceptor = a pyranosid-3,4-diulose + reduced acceptor.</text>
        <dbReference type="EC" id="1.1.99.29"/>
    </reaction>
</comment>
<dbReference type="Gene3D" id="3.30.560.10">
    <property type="entry name" value="Glucose Oxidase, domain 3"/>
    <property type="match status" value="1"/>
</dbReference>
<evidence type="ECO:0000256" key="7">
    <source>
        <dbReference type="ARBA" id="ARBA00022630"/>
    </source>
</evidence>
<dbReference type="Proteomes" id="UP000559027">
    <property type="component" value="Unassembled WGS sequence"/>
</dbReference>
<dbReference type="PANTHER" id="PTHR11552:SF147">
    <property type="entry name" value="CHOLINE DEHYDROGENASE, MITOCHONDRIAL"/>
    <property type="match status" value="1"/>
</dbReference>
<comment type="cofactor">
    <cofactor evidence="1 16">
        <name>FAD</name>
        <dbReference type="ChEBI" id="CHEBI:57692"/>
    </cofactor>
</comment>
<evidence type="ECO:0000256" key="4">
    <source>
        <dbReference type="ARBA" id="ARBA00011245"/>
    </source>
</evidence>
<dbReference type="GO" id="GO:0050660">
    <property type="term" value="F:flavin adenine dinucleotide binding"/>
    <property type="evidence" value="ECO:0007669"/>
    <property type="project" value="InterPro"/>
</dbReference>
<feature type="signal peptide" evidence="18">
    <location>
        <begin position="1"/>
        <end position="17"/>
    </location>
</feature>
<feature type="binding site" evidence="16">
    <location>
        <position position="261"/>
    </location>
    <ligand>
        <name>FAD</name>
        <dbReference type="ChEBI" id="CHEBI:57692"/>
    </ligand>
</feature>
<comment type="function">
    <text evidence="9">Catalyzes the single-oxidation or sequential double oxidation reaction of carbohydrates primarily at carbon-2 and/or carbon-3 with the concomitant reduction of the flavin. The enzyme exhibits a broad sugar substrate specificity, oxidizing different aldopyranoses to the corresponding C-1, C-2, C-3 or C-1,2, C-2,3 and C-3,4 (di)dehydro sugars with substrate-specific regioselectivity. Accepts only a narrow range of electron acceptors such as substituted benzoquinones and complexed metal ions and reacts extremely slowly with O(2) as acceptor. May play a role in the natural recycling of plant matter by oxidizing all major monosaccharides in lignocellulose and by reducing quinone compounds or reactive radical species generated during lignin depolymerization.</text>
</comment>
<evidence type="ECO:0000256" key="10">
    <source>
        <dbReference type="ARBA" id="ARBA00033986"/>
    </source>
</evidence>
<keyword evidence="7 17" id="KW-0285">Flavoprotein</keyword>
<evidence type="ECO:0000256" key="5">
    <source>
        <dbReference type="ARBA" id="ARBA00013177"/>
    </source>
</evidence>
<evidence type="ECO:0000256" key="1">
    <source>
        <dbReference type="ARBA" id="ARBA00001974"/>
    </source>
</evidence>
<feature type="binding site" evidence="16">
    <location>
        <begin position="118"/>
        <end position="121"/>
    </location>
    <ligand>
        <name>FAD</name>
        <dbReference type="ChEBI" id="CHEBI:57692"/>
    </ligand>
</feature>
<feature type="chain" id="PRO_5034183457" description="pyranose dehydrogenase (acceptor)" evidence="18">
    <location>
        <begin position="18"/>
        <end position="588"/>
    </location>
</feature>
<dbReference type="GO" id="GO:0033718">
    <property type="term" value="F:pyranose dehydrogenase (acceptor) activity"/>
    <property type="evidence" value="ECO:0007669"/>
    <property type="project" value="UniProtKB-EC"/>
</dbReference>
<keyword evidence="18" id="KW-0732">Signal</keyword>
<feature type="domain" description="Glucose-methanol-choline oxidoreductase N-terminal" evidence="19">
    <location>
        <begin position="108"/>
        <end position="131"/>
    </location>
</feature>
<dbReference type="Pfam" id="PF00732">
    <property type="entry name" value="GMC_oxred_N"/>
    <property type="match status" value="1"/>
</dbReference>
<dbReference type="AlphaFoldDB" id="A0A8H5D4B3"/>
<evidence type="ECO:0000313" key="20">
    <source>
        <dbReference type="EMBL" id="KAF5353361.1"/>
    </source>
</evidence>
<feature type="active site" description="Proton acceptor" evidence="15">
    <location>
        <position position="567"/>
    </location>
</feature>
<feature type="active site" description="Proton donor" evidence="15">
    <location>
        <position position="523"/>
    </location>
</feature>
<dbReference type="OrthoDB" id="269227at2759"/>
<evidence type="ECO:0000259" key="19">
    <source>
        <dbReference type="PROSITE" id="PS00623"/>
    </source>
</evidence>
<keyword evidence="6" id="KW-0964">Secreted</keyword>
<keyword evidence="8 16" id="KW-0274">FAD</keyword>
<accession>A0A8H5D4B3</accession>
<evidence type="ECO:0000256" key="3">
    <source>
        <dbReference type="ARBA" id="ARBA00010790"/>
    </source>
</evidence>
<comment type="catalytic activity">
    <reaction evidence="10">
        <text>pyranose + acceptor = pyranos-2-ulose + reduced acceptor.</text>
        <dbReference type="EC" id="1.1.99.29"/>
    </reaction>
</comment>
<dbReference type="PROSITE" id="PS00623">
    <property type="entry name" value="GMC_OXRED_1"/>
    <property type="match status" value="1"/>
</dbReference>
<comment type="subunit">
    <text evidence="4">Monomer.</text>
</comment>